<dbReference type="EMBL" id="CP053921">
    <property type="protein sequence ID" value="QKG72812.1"/>
    <property type="molecule type" value="Genomic_DNA"/>
</dbReference>
<dbReference type="GO" id="GO:0046930">
    <property type="term" value="C:pore complex"/>
    <property type="evidence" value="ECO:0007669"/>
    <property type="project" value="UniProtKB-KW"/>
</dbReference>
<gene>
    <name evidence="18" type="ORF">HQR01_13535</name>
</gene>
<evidence type="ECO:0000256" key="10">
    <source>
        <dbReference type="ARBA" id="ARBA00023114"/>
    </source>
</evidence>
<dbReference type="KEGG" id="emv:HQR01_13535"/>
<keyword evidence="4" id="KW-1134">Transmembrane beta strand</keyword>
<dbReference type="Pfam" id="PF10531">
    <property type="entry name" value="SLBB"/>
    <property type="match status" value="1"/>
</dbReference>
<evidence type="ECO:0000313" key="18">
    <source>
        <dbReference type="EMBL" id="QKG72812.1"/>
    </source>
</evidence>
<feature type="domain" description="SLBB" evidence="17">
    <location>
        <begin position="245"/>
        <end position="332"/>
    </location>
</feature>
<dbReference type="PANTHER" id="PTHR33619">
    <property type="entry name" value="POLYSACCHARIDE EXPORT PROTEIN GFCE-RELATED"/>
    <property type="match status" value="1"/>
</dbReference>
<dbReference type="GO" id="GO:0009279">
    <property type="term" value="C:cell outer membrane"/>
    <property type="evidence" value="ECO:0007669"/>
    <property type="project" value="UniProtKB-SubCell"/>
</dbReference>
<dbReference type="GO" id="GO:0015159">
    <property type="term" value="F:polysaccharide transmembrane transporter activity"/>
    <property type="evidence" value="ECO:0007669"/>
    <property type="project" value="InterPro"/>
</dbReference>
<evidence type="ECO:0000256" key="6">
    <source>
        <dbReference type="ARBA" id="ARBA00022692"/>
    </source>
</evidence>
<evidence type="ECO:0000256" key="1">
    <source>
        <dbReference type="ARBA" id="ARBA00004571"/>
    </source>
</evidence>
<proteinExistence type="inferred from homology"/>
<keyword evidence="3" id="KW-0813">Transport</keyword>
<evidence type="ECO:0000256" key="2">
    <source>
        <dbReference type="ARBA" id="ARBA00009450"/>
    </source>
</evidence>
<keyword evidence="8" id="KW-0625">Polysaccharide transport</keyword>
<dbReference type="InterPro" id="IPR054765">
    <property type="entry name" value="SLBB_dom"/>
</dbReference>
<keyword evidence="12" id="KW-0564">Palmitate</keyword>
<name>A0A7D3Y239_9SPHN</name>
<keyword evidence="5" id="KW-0762">Sugar transport</keyword>
<dbReference type="Pfam" id="PF22461">
    <property type="entry name" value="SLBB_2"/>
    <property type="match status" value="1"/>
</dbReference>
<evidence type="ECO:0000256" key="14">
    <source>
        <dbReference type="ARBA" id="ARBA00023288"/>
    </source>
</evidence>
<keyword evidence="9" id="KW-0406">Ion transport</keyword>
<evidence type="ECO:0000256" key="9">
    <source>
        <dbReference type="ARBA" id="ARBA00023065"/>
    </source>
</evidence>
<comment type="subcellular location">
    <subcellularLocation>
        <location evidence="1">Cell outer membrane</location>
        <topology evidence="1">Multi-pass membrane protein</topology>
    </subcellularLocation>
</comment>
<evidence type="ECO:0000256" key="7">
    <source>
        <dbReference type="ARBA" id="ARBA00022729"/>
    </source>
</evidence>
<dbReference type="Pfam" id="PF02563">
    <property type="entry name" value="Poly_export"/>
    <property type="match status" value="1"/>
</dbReference>
<keyword evidence="14" id="KW-0449">Lipoprotein</keyword>
<keyword evidence="7" id="KW-0732">Signal</keyword>
<keyword evidence="10" id="KW-0626">Porin</keyword>
<evidence type="ECO:0000256" key="8">
    <source>
        <dbReference type="ARBA" id="ARBA00023047"/>
    </source>
</evidence>
<evidence type="ECO:0000256" key="4">
    <source>
        <dbReference type="ARBA" id="ARBA00022452"/>
    </source>
</evidence>
<evidence type="ECO:0000256" key="12">
    <source>
        <dbReference type="ARBA" id="ARBA00023139"/>
    </source>
</evidence>
<sequence>MLLAGCAAIPSSGPTGAQVRSQVIDDIGNLPMKLVELRDFADLPASALPAPVFAENYTPPAPTELVGPGDVLEIALYETGVTLFGGAAGSVVAAAPSGIDPTVRSQRFPPFRVSDTGTINFPFVGEVAVNGQTTDQIEVLLRRLLRGKSQNPQVLVAISEGLTNSVIIGGDVRNPGRLVLPTNQESLSDVIALAGGNTGEIKDILVRIQREGTLGQFRMSDILAQPEQDIRIFPADRILLVRAPQSFSVLGAAGRSNQIAFPGPSLSLAEAVALAGGSNPNAGDPRAIFVFRILEGQDGVEVPTVFHLNMTEASSYILAQRFAMSDKDVLYVGNAEANQPTKLVQILSQLFYPLVTLERVLNGNN</sequence>
<evidence type="ECO:0000259" key="15">
    <source>
        <dbReference type="Pfam" id="PF02563"/>
    </source>
</evidence>
<evidence type="ECO:0000259" key="17">
    <source>
        <dbReference type="Pfam" id="PF22461"/>
    </source>
</evidence>
<evidence type="ECO:0000256" key="13">
    <source>
        <dbReference type="ARBA" id="ARBA00023237"/>
    </source>
</evidence>
<feature type="domain" description="Polysaccharide export protein N-terminal" evidence="15">
    <location>
        <begin position="60"/>
        <end position="158"/>
    </location>
</feature>
<comment type="similarity">
    <text evidence="2">Belongs to the BexD/CtrA/VexA family.</text>
</comment>
<reference evidence="18 19" key="1">
    <citation type="submission" date="2020-05" db="EMBL/GenBank/DDBJ databases">
        <title>Erythrobacter mangrovi sp. nov., isolated from rhizosphere soil of mangrove plant (Kandelia candel).</title>
        <authorList>
            <person name="Ye Y.H."/>
        </authorList>
    </citation>
    <scope>NUCLEOTIDE SEQUENCE [LARGE SCALE GENOMIC DNA]</scope>
    <source>
        <strain evidence="18 19">EB310</strain>
    </source>
</reference>
<keyword evidence="11" id="KW-0472">Membrane</keyword>
<keyword evidence="6" id="KW-0812">Transmembrane</keyword>
<evidence type="ECO:0000313" key="19">
    <source>
        <dbReference type="Proteomes" id="UP000504693"/>
    </source>
</evidence>
<organism evidence="18 19">
    <name type="scientific">Erythrobacter mangrovi</name>
    <dbReference type="NCBI Taxonomy" id="2739433"/>
    <lineage>
        <taxon>Bacteria</taxon>
        <taxon>Pseudomonadati</taxon>
        <taxon>Pseudomonadota</taxon>
        <taxon>Alphaproteobacteria</taxon>
        <taxon>Sphingomonadales</taxon>
        <taxon>Erythrobacteraceae</taxon>
        <taxon>Erythrobacter/Porphyrobacter group</taxon>
        <taxon>Erythrobacter</taxon>
    </lineage>
</organism>
<keyword evidence="19" id="KW-1185">Reference proteome</keyword>
<evidence type="ECO:0000256" key="11">
    <source>
        <dbReference type="ARBA" id="ARBA00023136"/>
    </source>
</evidence>
<keyword evidence="13" id="KW-0998">Cell outer membrane</keyword>
<dbReference type="InterPro" id="IPR049712">
    <property type="entry name" value="Poly_export"/>
</dbReference>
<evidence type="ECO:0000256" key="5">
    <source>
        <dbReference type="ARBA" id="ARBA00022597"/>
    </source>
</evidence>
<dbReference type="InterPro" id="IPR019554">
    <property type="entry name" value="Soluble_ligand-bd"/>
</dbReference>
<dbReference type="PANTHER" id="PTHR33619:SF3">
    <property type="entry name" value="POLYSACCHARIDE EXPORT PROTEIN GFCE-RELATED"/>
    <property type="match status" value="1"/>
</dbReference>
<evidence type="ECO:0000259" key="16">
    <source>
        <dbReference type="Pfam" id="PF10531"/>
    </source>
</evidence>
<dbReference type="Gene3D" id="3.30.1950.10">
    <property type="entry name" value="wza like domain"/>
    <property type="match status" value="1"/>
</dbReference>
<feature type="domain" description="Soluble ligand binding" evidence="16">
    <location>
        <begin position="168"/>
        <end position="213"/>
    </location>
</feature>
<dbReference type="Proteomes" id="UP000504693">
    <property type="component" value="Chromosome"/>
</dbReference>
<dbReference type="GO" id="GO:0015288">
    <property type="term" value="F:porin activity"/>
    <property type="evidence" value="ECO:0007669"/>
    <property type="project" value="UniProtKB-KW"/>
</dbReference>
<dbReference type="InterPro" id="IPR003715">
    <property type="entry name" value="Poly_export_N"/>
</dbReference>
<protein>
    <submittedName>
        <fullName evidence="18">Polysaccharide export protein</fullName>
    </submittedName>
</protein>
<dbReference type="GO" id="GO:0006811">
    <property type="term" value="P:monoatomic ion transport"/>
    <property type="evidence" value="ECO:0007669"/>
    <property type="project" value="UniProtKB-KW"/>
</dbReference>
<accession>A0A7D3Y239</accession>
<dbReference type="Gene3D" id="3.10.560.10">
    <property type="entry name" value="Outer membrane lipoprotein wza domain like"/>
    <property type="match status" value="2"/>
</dbReference>
<dbReference type="AlphaFoldDB" id="A0A7D3Y239"/>
<evidence type="ECO:0000256" key="3">
    <source>
        <dbReference type="ARBA" id="ARBA00022448"/>
    </source>
</evidence>